<accession>A0A564XX62</accession>
<sequence>MDKHRVSSTGRFSSIGKAKFTSNDSCRDTTADTSPVRTAPSFSYNRSAQLKHTFNDVLTRVHTHTRTQTVAC</sequence>
<proteinExistence type="predicted"/>
<feature type="compositionally biased region" description="Polar residues" evidence="1">
    <location>
        <begin position="31"/>
        <end position="40"/>
    </location>
</feature>
<organism evidence="2 3">
    <name type="scientific">Hymenolepis diminuta</name>
    <name type="common">Rat tapeworm</name>
    <dbReference type="NCBI Taxonomy" id="6216"/>
    <lineage>
        <taxon>Eukaryota</taxon>
        <taxon>Metazoa</taxon>
        <taxon>Spiralia</taxon>
        <taxon>Lophotrochozoa</taxon>
        <taxon>Platyhelminthes</taxon>
        <taxon>Cestoda</taxon>
        <taxon>Eucestoda</taxon>
        <taxon>Cyclophyllidea</taxon>
        <taxon>Hymenolepididae</taxon>
        <taxon>Hymenolepis</taxon>
    </lineage>
</organism>
<keyword evidence="3" id="KW-1185">Reference proteome</keyword>
<evidence type="ECO:0000256" key="1">
    <source>
        <dbReference type="SAM" id="MobiDB-lite"/>
    </source>
</evidence>
<feature type="region of interest" description="Disordered" evidence="1">
    <location>
        <begin position="1"/>
        <end position="40"/>
    </location>
</feature>
<evidence type="ECO:0000313" key="3">
    <source>
        <dbReference type="Proteomes" id="UP000321570"/>
    </source>
</evidence>
<dbReference type="AlphaFoldDB" id="A0A564XX62"/>
<gene>
    <name evidence="2" type="ORF">WMSIL1_LOCUS304</name>
</gene>
<evidence type="ECO:0000313" key="2">
    <source>
        <dbReference type="EMBL" id="VUZ38894.1"/>
    </source>
</evidence>
<name>A0A564XX62_HYMDI</name>
<dbReference type="EMBL" id="CABIJS010000009">
    <property type="protein sequence ID" value="VUZ38894.1"/>
    <property type="molecule type" value="Genomic_DNA"/>
</dbReference>
<reference evidence="2 3" key="1">
    <citation type="submission" date="2019-07" db="EMBL/GenBank/DDBJ databases">
        <authorList>
            <person name="Jastrzebski P J."/>
            <person name="Paukszto L."/>
            <person name="Jastrzebski P J."/>
        </authorList>
    </citation>
    <scope>NUCLEOTIDE SEQUENCE [LARGE SCALE GENOMIC DNA]</scope>
    <source>
        <strain evidence="2 3">WMS-il1</strain>
    </source>
</reference>
<protein>
    <submittedName>
        <fullName evidence="2">Uncharacterized protein</fullName>
    </submittedName>
</protein>
<dbReference type="Proteomes" id="UP000321570">
    <property type="component" value="Unassembled WGS sequence"/>
</dbReference>